<evidence type="ECO:0000313" key="3">
    <source>
        <dbReference type="Proteomes" id="UP000886803"/>
    </source>
</evidence>
<protein>
    <submittedName>
        <fullName evidence="2">Uncharacterized protein</fullName>
    </submittedName>
</protein>
<keyword evidence="1" id="KW-0812">Transmembrane</keyword>
<evidence type="ECO:0000313" key="2">
    <source>
        <dbReference type="EMBL" id="HJB42753.1"/>
    </source>
</evidence>
<feature type="transmembrane region" description="Helical" evidence="1">
    <location>
        <begin position="188"/>
        <end position="207"/>
    </location>
</feature>
<feature type="transmembrane region" description="Helical" evidence="1">
    <location>
        <begin position="355"/>
        <end position="378"/>
    </location>
</feature>
<feature type="transmembrane region" description="Helical" evidence="1">
    <location>
        <begin position="36"/>
        <end position="61"/>
    </location>
</feature>
<feature type="transmembrane region" description="Helical" evidence="1">
    <location>
        <begin position="314"/>
        <end position="335"/>
    </location>
</feature>
<reference evidence="2" key="1">
    <citation type="journal article" date="2021" name="PeerJ">
        <title>Extensive microbial diversity within the chicken gut microbiome revealed by metagenomics and culture.</title>
        <authorList>
            <person name="Gilroy R."/>
            <person name="Ravi A."/>
            <person name="Getino M."/>
            <person name="Pursley I."/>
            <person name="Horton D.L."/>
            <person name="Alikhan N.F."/>
            <person name="Baker D."/>
            <person name="Gharbi K."/>
            <person name="Hall N."/>
            <person name="Watson M."/>
            <person name="Adriaenssens E.M."/>
            <person name="Foster-Nyarko E."/>
            <person name="Jarju S."/>
            <person name="Secka A."/>
            <person name="Antonio M."/>
            <person name="Oren A."/>
            <person name="Chaudhuri R.R."/>
            <person name="La Ragione R."/>
            <person name="Hildebrand F."/>
            <person name="Pallen M.J."/>
        </authorList>
    </citation>
    <scope>NUCLEOTIDE SEQUENCE</scope>
    <source>
        <strain evidence="2">ChiBcec8-13705</strain>
    </source>
</reference>
<organism evidence="2 3">
    <name type="scientific">Candidatus Gemmiger avicola</name>
    <dbReference type="NCBI Taxonomy" id="2838605"/>
    <lineage>
        <taxon>Bacteria</taxon>
        <taxon>Bacillati</taxon>
        <taxon>Bacillota</taxon>
        <taxon>Clostridia</taxon>
        <taxon>Eubacteriales</taxon>
        <taxon>Gemmiger</taxon>
    </lineage>
</organism>
<name>A0A9D2S3F4_9FIRM</name>
<feature type="transmembrane region" description="Helical" evidence="1">
    <location>
        <begin position="464"/>
        <end position="485"/>
    </location>
</feature>
<dbReference type="AlphaFoldDB" id="A0A9D2S3F4"/>
<keyword evidence="1" id="KW-0472">Membrane</keyword>
<sequence>MGTLQATRILLRVEWRRFGRWNEFCCSHDPKFRRRWLLMAILGAVLALFFLFYAVAIAYGLQWLGFGDLAPGCLYTAAALALTVFEVSRAGSLLFSDQFCQQTVPLPLPRTALLLSRFLTVYLTDLACCTLLLGPSFCLCISQAGIGLAAVPIALLGLLLLPLLPLCFASLLGAAILAGTSRLRHGNIIGSLLLLIATLLVLVLCFGTTIGMPTDEAEFLSLLEPVLLQCIALYPPADWLTRALAGRFIWLVPLCLISLLPAVLLFGLAAPRYPKLCAALHTGSAKRAASALPQRTGRPVTALYRREWQRYLSCGIYLTNTLVGYLLLILLAAGYRLVGPQMFAQLGLPAEGTSFLPLVLGWLVCLAPPSACSVSLDGPQWDLLRSLPIRPADYVHSKLLLNLTVGVPCWMIASLLLSGTPTAGWNAAVSGLYLVWGAVWGLSANLHLPLLNWEHEVQAVKQSAATLVTLLGGTVMVGVPAAALLVWPAGYVYPVLCIALLVTAAALYLHCQQLARLRLGA</sequence>
<gene>
    <name evidence="2" type="ORF">H9945_09680</name>
</gene>
<dbReference type="Proteomes" id="UP000886803">
    <property type="component" value="Unassembled WGS sequence"/>
</dbReference>
<dbReference type="EMBL" id="DWYG01000164">
    <property type="protein sequence ID" value="HJB42753.1"/>
    <property type="molecule type" value="Genomic_DNA"/>
</dbReference>
<feature type="transmembrane region" description="Helical" evidence="1">
    <location>
        <begin position="423"/>
        <end position="443"/>
    </location>
</feature>
<keyword evidence="1" id="KW-1133">Transmembrane helix</keyword>
<accession>A0A9D2S3F4</accession>
<evidence type="ECO:0000256" key="1">
    <source>
        <dbReference type="SAM" id="Phobius"/>
    </source>
</evidence>
<feature type="transmembrane region" description="Helical" evidence="1">
    <location>
        <begin position="248"/>
        <end position="270"/>
    </location>
</feature>
<comment type="caution">
    <text evidence="2">The sequence shown here is derived from an EMBL/GenBank/DDBJ whole genome shotgun (WGS) entry which is preliminary data.</text>
</comment>
<feature type="transmembrane region" description="Helical" evidence="1">
    <location>
        <begin position="153"/>
        <end position="176"/>
    </location>
</feature>
<proteinExistence type="predicted"/>
<reference evidence="2" key="2">
    <citation type="submission" date="2021-04" db="EMBL/GenBank/DDBJ databases">
        <authorList>
            <person name="Gilroy R."/>
        </authorList>
    </citation>
    <scope>NUCLEOTIDE SEQUENCE</scope>
    <source>
        <strain evidence="2">ChiBcec8-13705</strain>
    </source>
</reference>
<feature type="transmembrane region" description="Helical" evidence="1">
    <location>
        <begin position="119"/>
        <end position="141"/>
    </location>
</feature>
<feature type="transmembrane region" description="Helical" evidence="1">
    <location>
        <begin position="491"/>
        <end position="509"/>
    </location>
</feature>
<feature type="transmembrane region" description="Helical" evidence="1">
    <location>
        <begin position="399"/>
        <end position="417"/>
    </location>
</feature>